<evidence type="ECO:0000256" key="1">
    <source>
        <dbReference type="ARBA" id="ARBA00004429"/>
    </source>
</evidence>
<reference evidence="10 11" key="1">
    <citation type="submission" date="2021-11" db="EMBL/GenBank/DDBJ databases">
        <title>Draft genome sequence of Actinomycetospora sp. SF1 isolated from the rhizosphere soil.</title>
        <authorList>
            <person name="Duangmal K."/>
            <person name="Chantavorakit T."/>
        </authorList>
    </citation>
    <scope>NUCLEOTIDE SEQUENCE [LARGE SCALE GENOMIC DNA]</scope>
    <source>
        <strain evidence="10 11">TBRC 5722</strain>
    </source>
</reference>
<name>A0ABS8PKH2_9PSEU</name>
<protein>
    <submittedName>
        <fullName evidence="10">YeeE/YedE family protein</fullName>
    </submittedName>
</protein>
<comment type="caution">
    <text evidence="10">The sequence shown here is derived from an EMBL/GenBank/DDBJ whole genome shotgun (WGS) entry which is preliminary data.</text>
</comment>
<evidence type="ECO:0000256" key="7">
    <source>
        <dbReference type="ARBA" id="ARBA00023136"/>
    </source>
</evidence>
<dbReference type="EMBL" id="JAJNDB010000010">
    <property type="protein sequence ID" value="MCD2197990.1"/>
    <property type="molecule type" value="Genomic_DNA"/>
</dbReference>
<evidence type="ECO:0000256" key="2">
    <source>
        <dbReference type="ARBA" id="ARBA00022448"/>
    </source>
</evidence>
<evidence type="ECO:0000313" key="11">
    <source>
        <dbReference type="Proteomes" id="UP001199469"/>
    </source>
</evidence>
<keyword evidence="4" id="KW-0997">Cell inner membrane</keyword>
<evidence type="ECO:0000313" key="10">
    <source>
        <dbReference type="EMBL" id="MCD2197990.1"/>
    </source>
</evidence>
<organism evidence="10 11">
    <name type="scientific">Actinomycetospora endophytica</name>
    <dbReference type="NCBI Taxonomy" id="2291215"/>
    <lineage>
        <taxon>Bacteria</taxon>
        <taxon>Bacillati</taxon>
        <taxon>Actinomycetota</taxon>
        <taxon>Actinomycetes</taxon>
        <taxon>Pseudonocardiales</taxon>
        <taxon>Pseudonocardiaceae</taxon>
        <taxon>Actinomycetospora</taxon>
    </lineage>
</organism>
<keyword evidence="7 9" id="KW-0472">Membrane</keyword>
<feature type="transmembrane region" description="Helical" evidence="9">
    <location>
        <begin position="396"/>
        <end position="416"/>
    </location>
</feature>
<keyword evidence="2" id="KW-0813">Transport</keyword>
<feature type="transmembrane region" description="Helical" evidence="9">
    <location>
        <begin position="40"/>
        <end position="58"/>
    </location>
</feature>
<dbReference type="RefSeq" id="WP_230740508.1">
    <property type="nucleotide sequence ID" value="NZ_JAJNDB010000010.1"/>
</dbReference>
<evidence type="ECO:0000256" key="8">
    <source>
        <dbReference type="ARBA" id="ARBA00035655"/>
    </source>
</evidence>
<feature type="transmembrane region" description="Helical" evidence="9">
    <location>
        <begin position="258"/>
        <end position="278"/>
    </location>
</feature>
<keyword evidence="6 9" id="KW-1133">Transmembrane helix</keyword>
<dbReference type="PANTHER" id="PTHR30574">
    <property type="entry name" value="INNER MEMBRANE PROTEIN YEDE"/>
    <property type="match status" value="1"/>
</dbReference>
<sequence length="428" mass="43584">MNTVPAPAGFTWPRRLLGGPGHEAEPSFTRAPEAPPTNRLVVAIGLVIWVALAAGVWATAGPRMAAVLGLGLALGVTLFHSRFGFTGAWRQLVAVGQGAALRAHMLMLAVATVLFAIILSTGASLTGTASPQLGPVGFPLIVGSFLFGVGMQLGGSCASGTLFAVGSGQTTIVYTLVGFVLGSLASIGTFTFWTKTVPQGPVVNLGAILGYPGALALSLVVMGAIVAATYAVGRRRNPPPVDAPPTDHGWWRVLRGSWPLWVGAVLLGVLNAAVLVVSGQPWGITSAFGLWGSKILGAFGADPASWAYFQVPANAKSLAGSVLADRISVLDFGIMAGALVASALGGAFVLHRSVPVKTIVAALLGGILMGYGARLAGGCNIGAYFSGIASFSLHGWVWGVMAIVGTVAGLALRPLFGLSNPKPSDSRC</sequence>
<evidence type="ECO:0000256" key="9">
    <source>
        <dbReference type="SAM" id="Phobius"/>
    </source>
</evidence>
<keyword evidence="3" id="KW-1003">Cell membrane</keyword>
<keyword evidence="5 9" id="KW-0812">Transmembrane</keyword>
<comment type="subcellular location">
    <subcellularLocation>
        <location evidence="1">Cell inner membrane</location>
        <topology evidence="1">Multi-pass membrane protein</topology>
    </subcellularLocation>
</comment>
<feature type="transmembrane region" description="Helical" evidence="9">
    <location>
        <begin position="213"/>
        <end position="232"/>
    </location>
</feature>
<evidence type="ECO:0000256" key="6">
    <source>
        <dbReference type="ARBA" id="ARBA00022989"/>
    </source>
</evidence>
<keyword evidence="11" id="KW-1185">Reference proteome</keyword>
<accession>A0ABS8PKH2</accession>
<dbReference type="Proteomes" id="UP001199469">
    <property type="component" value="Unassembled WGS sequence"/>
</dbReference>
<feature type="transmembrane region" description="Helical" evidence="9">
    <location>
        <begin position="332"/>
        <end position="351"/>
    </location>
</feature>
<feature type="transmembrane region" description="Helical" evidence="9">
    <location>
        <begin position="64"/>
        <end position="85"/>
    </location>
</feature>
<dbReference type="InterPro" id="IPR007272">
    <property type="entry name" value="Sulf_transp_TsuA/YedE"/>
</dbReference>
<gene>
    <name evidence="10" type="ORF">LQ327_31930</name>
</gene>
<feature type="transmembrane region" description="Helical" evidence="9">
    <location>
        <begin position="358"/>
        <end position="376"/>
    </location>
</feature>
<evidence type="ECO:0000256" key="4">
    <source>
        <dbReference type="ARBA" id="ARBA00022519"/>
    </source>
</evidence>
<evidence type="ECO:0000256" key="3">
    <source>
        <dbReference type="ARBA" id="ARBA00022475"/>
    </source>
</evidence>
<feature type="transmembrane region" description="Helical" evidence="9">
    <location>
        <begin position="106"/>
        <end position="126"/>
    </location>
</feature>
<dbReference type="PANTHER" id="PTHR30574:SF1">
    <property type="entry name" value="SULPHUR TRANSPORT DOMAIN-CONTAINING PROTEIN"/>
    <property type="match status" value="1"/>
</dbReference>
<comment type="similarity">
    <text evidence="8">Belongs to the TsuA/YedE (TC 9.B.102) family.</text>
</comment>
<dbReference type="Pfam" id="PF04143">
    <property type="entry name" value="Sulf_transp"/>
    <property type="match status" value="1"/>
</dbReference>
<evidence type="ECO:0000256" key="5">
    <source>
        <dbReference type="ARBA" id="ARBA00022692"/>
    </source>
</evidence>
<feature type="transmembrane region" description="Helical" evidence="9">
    <location>
        <begin position="138"/>
        <end position="165"/>
    </location>
</feature>
<feature type="transmembrane region" description="Helical" evidence="9">
    <location>
        <begin position="172"/>
        <end position="193"/>
    </location>
</feature>
<proteinExistence type="inferred from homology"/>